<organism evidence="1 2">
    <name type="scientific">Mortierella polycephala</name>
    <dbReference type="NCBI Taxonomy" id="41804"/>
    <lineage>
        <taxon>Eukaryota</taxon>
        <taxon>Fungi</taxon>
        <taxon>Fungi incertae sedis</taxon>
        <taxon>Mucoromycota</taxon>
        <taxon>Mortierellomycotina</taxon>
        <taxon>Mortierellomycetes</taxon>
        <taxon>Mortierellales</taxon>
        <taxon>Mortierellaceae</taxon>
        <taxon>Mortierella</taxon>
    </lineage>
</organism>
<evidence type="ECO:0000313" key="2">
    <source>
        <dbReference type="Proteomes" id="UP000726737"/>
    </source>
</evidence>
<proteinExistence type="predicted"/>
<evidence type="ECO:0008006" key="3">
    <source>
        <dbReference type="Google" id="ProtNLM"/>
    </source>
</evidence>
<feature type="non-terminal residue" evidence="1">
    <location>
        <position position="1"/>
    </location>
</feature>
<evidence type="ECO:0000313" key="1">
    <source>
        <dbReference type="EMBL" id="KAG0246851.1"/>
    </source>
</evidence>
<name>A0A9P6PKG6_9FUNG</name>
<comment type="caution">
    <text evidence="1">The sequence shown here is derived from an EMBL/GenBank/DDBJ whole genome shotgun (WGS) entry which is preliminary data.</text>
</comment>
<dbReference type="EMBL" id="JAAAJA010001715">
    <property type="protein sequence ID" value="KAG0246851.1"/>
    <property type="molecule type" value="Genomic_DNA"/>
</dbReference>
<dbReference type="AlphaFoldDB" id="A0A9P6PKG6"/>
<keyword evidence="2" id="KW-1185">Reference proteome</keyword>
<feature type="non-terminal residue" evidence="1">
    <location>
        <position position="445"/>
    </location>
</feature>
<accession>A0A9P6PKG6</accession>
<sequence>MGVTKAFELIKDCEAINLVDPRKEGPCEIDGSAVSYMKFKTTEGRLLLKQLKKMAKEDVSVGIPGPVPRLAHWDQESWSFPSPVATKGLASDLFALHLSTGPDPTLTCNTSSTNSTTTQQVSSSTGLLYSVSDALPPPSHPPTDVHHELNSARDVVWPLVANVLNKWYDRFYKKSDDFIHYDGPPTTQKAFAHKRRQLATKKQYLKLSEYFRTAEARLSLMEAKPKLSNSQVSRFKSFLSKVLFPCWIRTRGVDPRATRAIVNELQESHGWKAHQCAGQFDVCVGRKARENPDLVVVSTDSDLLFVGAERLFRFQPKGARFYCYPIKNIISHCGLETPEEWVAAAVVSHNDYDPSVGQTSFSTAIKDITVIRKDWIREKSKGRSVDRYVKELCRRKNVHHDAVEKSLDSFVKLVETPLDRYTQGDDEIDESIRRIVYRVEALTLR</sequence>
<reference evidence="1" key="1">
    <citation type="journal article" date="2020" name="Fungal Divers.">
        <title>Resolving the Mortierellaceae phylogeny through synthesis of multi-gene phylogenetics and phylogenomics.</title>
        <authorList>
            <person name="Vandepol N."/>
            <person name="Liber J."/>
            <person name="Desiro A."/>
            <person name="Na H."/>
            <person name="Kennedy M."/>
            <person name="Barry K."/>
            <person name="Grigoriev I.V."/>
            <person name="Miller A.N."/>
            <person name="O'Donnell K."/>
            <person name="Stajich J.E."/>
            <person name="Bonito G."/>
        </authorList>
    </citation>
    <scope>NUCLEOTIDE SEQUENCE</scope>
    <source>
        <strain evidence="1">KOD948</strain>
    </source>
</reference>
<protein>
    <recommendedName>
        <fullName evidence="3">PIN domain-like protein</fullName>
    </recommendedName>
</protein>
<gene>
    <name evidence="1" type="ORF">BG011_002315</name>
</gene>
<dbReference type="Proteomes" id="UP000726737">
    <property type="component" value="Unassembled WGS sequence"/>
</dbReference>
<dbReference type="OrthoDB" id="2378481at2759"/>